<dbReference type="EC" id="2.7.13.3" evidence="2"/>
<evidence type="ECO:0000256" key="1">
    <source>
        <dbReference type="ARBA" id="ARBA00000085"/>
    </source>
</evidence>
<keyword evidence="4" id="KW-0808">Transferase</keyword>
<protein>
    <recommendedName>
        <fullName evidence="2">histidine kinase</fullName>
        <ecNumber evidence="2">2.7.13.3</ecNumber>
    </recommendedName>
</protein>
<comment type="catalytic activity">
    <reaction evidence="1">
        <text>ATP + protein L-histidine = ADP + protein N-phospho-L-histidine.</text>
        <dbReference type="EC" id="2.7.13.3"/>
    </reaction>
</comment>
<dbReference type="SUPFAM" id="SSF47384">
    <property type="entry name" value="Homodimeric domain of signal transducing histidine kinase"/>
    <property type="match status" value="1"/>
</dbReference>
<dbReference type="RefSeq" id="WP_377128074.1">
    <property type="nucleotide sequence ID" value="NZ_JBHUON010000014.1"/>
</dbReference>
<gene>
    <name evidence="4" type="ORF">ACFSYC_12270</name>
</gene>
<organism evidence="4 5">
    <name type="scientific">Mucilaginibacter antarcticus</name>
    <dbReference type="NCBI Taxonomy" id="1855725"/>
    <lineage>
        <taxon>Bacteria</taxon>
        <taxon>Pseudomonadati</taxon>
        <taxon>Bacteroidota</taxon>
        <taxon>Sphingobacteriia</taxon>
        <taxon>Sphingobacteriales</taxon>
        <taxon>Sphingobacteriaceae</taxon>
        <taxon>Mucilaginibacter</taxon>
    </lineage>
</organism>
<accession>A0ABW5XR07</accession>
<dbReference type="InterPro" id="IPR036097">
    <property type="entry name" value="HisK_dim/P_sf"/>
</dbReference>
<reference evidence="5" key="1">
    <citation type="journal article" date="2019" name="Int. J. Syst. Evol. Microbiol.">
        <title>The Global Catalogue of Microorganisms (GCM) 10K type strain sequencing project: providing services to taxonomists for standard genome sequencing and annotation.</title>
        <authorList>
            <consortium name="The Broad Institute Genomics Platform"/>
            <consortium name="The Broad Institute Genome Sequencing Center for Infectious Disease"/>
            <person name="Wu L."/>
            <person name="Ma J."/>
        </authorList>
    </citation>
    <scope>NUCLEOTIDE SEQUENCE [LARGE SCALE GENOMIC DNA]</scope>
    <source>
        <strain evidence="5">KCTC 52232</strain>
    </source>
</reference>
<evidence type="ECO:0000256" key="2">
    <source>
        <dbReference type="ARBA" id="ARBA00012438"/>
    </source>
</evidence>
<evidence type="ECO:0000313" key="4">
    <source>
        <dbReference type="EMBL" id="MFD2865467.1"/>
    </source>
</evidence>
<feature type="domain" description="Signal transduction histidine kinase dimerisation/phosphoacceptor" evidence="3">
    <location>
        <begin position="1"/>
        <end position="30"/>
    </location>
</feature>
<dbReference type="Proteomes" id="UP001597601">
    <property type="component" value="Unassembled WGS sequence"/>
</dbReference>
<sequence length="42" mass="4677">MVSHELKTPLTSLTALVQVLKAKLKKSEDPFISRALDNPISR</sequence>
<comment type="caution">
    <text evidence="4">The sequence shown here is derived from an EMBL/GenBank/DDBJ whole genome shotgun (WGS) entry which is preliminary data.</text>
</comment>
<name>A0ABW5XR07_9SPHI</name>
<dbReference type="CDD" id="cd00082">
    <property type="entry name" value="HisKA"/>
    <property type="match status" value="1"/>
</dbReference>
<dbReference type="Gene3D" id="1.10.287.130">
    <property type="match status" value="1"/>
</dbReference>
<dbReference type="InterPro" id="IPR003661">
    <property type="entry name" value="HisK_dim/P_dom"/>
</dbReference>
<dbReference type="Pfam" id="PF00512">
    <property type="entry name" value="HisKA"/>
    <property type="match status" value="1"/>
</dbReference>
<dbReference type="EMBL" id="JBHUON010000014">
    <property type="protein sequence ID" value="MFD2865467.1"/>
    <property type="molecule type" value="Genomic_DNA"/>
</dbReference>
<keyword evidence="4" id="KW-0418">Kinase</keyword>
<dbReference type="GO" id="GO:0016301">
    <property type="term" value="F:kinase activity"/>
    <property type="evidence" value="ECO:0007669"/>
    <property type="project" value="UniProtKB-KW"/>
</dbReference>
<keyword evidence="5" id="KW-1185">Reference proteome</keyword>
<proteinExistence type="predicted"/>
<evidence type="ECO:0000313" key="5">
    <source>
        <dbReference type="Proteomes" id="UP001597601"/>
    </source>
</evidence>
<evidence type="ECO:0000259" key="3">
    <source>
        <dbReference type="Pfam" id="PF00512"/>
    </source>
</evidence>